<sequence>MDSSSSDSTDDEFSDQNVSYTANKRRIQYAENEEHELPSKKMKVEYNNYSAKSMRMMQNMGYDQNKGLGISGQGIIEPVAASDHKGRRGLGLKLEGIDVAAGKFDSKKESVSLDEYVEWLPNNANDLDEITRDILDSWLKIGCRLLSIDNEDTFCDKAVLREILESKTIFDDIDPDELRRARARCNPFETIRGSIFLNRAAVKMANMDAVMDFMFTDPKDDMGRSLVKDLLYFADVCAGPGGFSEYVLWRKGWQAKGFGFTLRNENDFKLDEFLAGNAETFDAYYGVKEDGNVFDPENIESLQSYVLRQTHDTGVHFVMADGGFYVDEKNIQEIKSKQLYLCQCLTALSILREDGSFVVKLFDIFTHFSVGLVYLMYKCFKQICIFKPNTSRPANSERYLICKYKLPNTDTIKRHLFDINLEMWNVSNTDADSQGDTLELVPLEVLKEDTDFFNYIVESNNRIGQNQIANLLKIAAFSKDSKMIEPRQNDLRKDSLKAWNVPLTQRKSKVKMDIHSTFKQLIDQWFDEKNFMMSTERCLTNRPNILATVFRDRSDWSFVPIETVEDSGKNIRAFFMSRGGRDVFFYANGSWKPLQNVIVEMSANTLIYGEIAKESIGEWKSQTIVYALHIIDGMVLGGVNIRHLPLGERLKMCEKFASALNKPSKVINDGATQICTSPILCKKLYRLSEFEQFFDRLNHYTLKDGRRRLGLKIRNAVGPDRYYIPRGLLFFNDMKPHIVKAFSKTQKKTYFMDKRTGVTFYPDQMSDPNAVYASFKTTFVNRQLWEWQMEHQVYERLDNVERNKELLYRVDLAHYISQG</sequence>
<feature type="domain" description="RrmJ-type SAM-dependent 2'-O-MTase" evidence="4">
    <location>
        <begin position="195"/>
        <end position="406"/>
    </location>
</feature>
<dbReference type="Gene3D" id="3.40.50.12760">
    <property type="match status" value="1"/>
</dbReference>
<keyword evidence="1" id="KW-0489">Methyltransferase</keyword>
<reference evidence="5" key="1">
    <citation type="submission" date="2022-07" db="EMBL/GenBank/DDBJ databases">
        <authorList>
            <person name="Trinca V."/>
            <person name="Uliana J.V.C."/>
            <person name="Torres T.T."/>
            <person name="Ward R.J."/>
            <person name="Monesi N."/>
        </authorList>
    </citation>
    <scope>NUCLEOTIDE SEQUENCE</scope>
    <source>
        <strain evidence="5">HSMRA1968</strain>
        <tissue evidence="5">Whole embryos</tissue>
    </source>
</reference>
<dbReference type="PANTHER" id="PTHR16121:SF0">
    <property type="entry name" value="CAP-SPECIFIC MRNA (NUCLEOSIDE-2'-O-)-METHYLTRANSFERASE 1"/>
    <property type="match status" value="1"/>
</dbReference>
<keyword evidence="1" id="KW-0539">Nucleus</keyword>
<dbReference type="Pfam" id="PF01585">
    <property type="entry name" value="G-patch"/>
    <property type="match status" value="1"/>
</dbReference>
<keyword evidence="1" id="KW-0808">Transferase</keyword>
<dbReference type="PANTHER" id="PTHR16121">
    <property type="entry name" value="CAP-SPECIFIC MRNA (NUCLEOSIDE-2'-O-)-METHYLTRANSFERASE 1-RELATED"/>
    <property type="match status" value="1"/>
</dbReference>
<dbReference type="GO" id="GO:0004483">
    <property type="term" value="F:methyltransferase cap1 activity"/>
    <property type="evidence" value="ECO:0007669"/>
    <property type="project" value="UniProtKB-UniRule"/>
</dbReference>
<comment type="catalytic activity">
    <reaction evidence="1">
        <text>a 5'-end (N(7)-methyl 5'-triphosphoguanosine)-ribonucleoside in mRNA + S-adenosyl-L-methionine = a 5'-end (N(7)-methyl 5'-triphosphoguanosine)-(2'-O-methyl-ribonucleoside) in mRNA + S-adenosyl-L-homocysteine + H(+)</text>
        <dbReference type="Rhea" id="RHEA:67020"/>
        <dbReference type="Rhea" id="RHEA-COMP:17167"/>
        <dbReference type="Rhea" id="RHEA-COMP:17168"/>
        <dbReference type="ChEBI" id="CHEBI:15378"/>
        <dbReference type="ChEBI" id="CHEBI:57856"/>
        <dbReference type="ChEBI" id="CHEBI:59789"/>
        <dbReference type="ChEBI" id="CHEBI:156461"/>
        <dbReference type="ChEBI" id="CHEBI:167609"/>
        <dbReference type="EC" id="2.1.1.57"/>
    </reaction>
</comment>
<evidence type="ECO:0000259" key="3">
    <source>
        <dbReference type="PROSITE" id="PS50174"/>
    </source>
</evidence>
<dbReference type="GO" id="GO:0016556">
    <property type="term" value="P:mRNA modification"/>
    <property type="evidence" value="ECO:0007669"/>
    <property type="project" value="UniProtKB-UniRule"/>
</dbReference>
<dbReference type="Pfam" id="PF01728">
    <property type="entry name" value="FtsJ"/>
    <property type="match status" value="1"/>
</dbReference>
<evidence type="ECO:0000313" key="5">
    <source>
        <dbReference type="EMBL" id="KAJ6633201.1"/>
    </source>
</evidence>
<dbReference type="FunFam" id="3.40.50.12760:FF:000004">
    <property type="entry name" value="FtsJ-like methyltransferase"/>
    <property type="match status" value="1"/>
</dbReference>
<dbReference type="InterPro" id="IPR050851">
    <property type="entry name" value="mRNA_Cap_2O-Ribose_MeTrfase"/>
</dbReference>
<dbReference type="GO" id="GO:0032259">
    <property type="term" value="P:methylation"/>
    <property type="evidence" value="ECO:0007669"/>
    <property type="project" value="UniProtKB-KW"/>
</dbReference>
<feature type="region of interest" description="Disordered" evidence="2">
    <location>
        <begin position="1"/>
        <end position="24"/>
    </location>
</feature>
<dbReference type="OrthoDB" id="10251234at2759"/>
<dbReference type="PROSITE" id="PS50174">
    <property type="entry name" value="G_PATCH"/>
    <property type="match status" value="1"/>
</dbReference>
<proteinExistence type="predicted"/>
<dbReference type="InterPro" id="IPR002877">
    <property type="entry name" value="RNA_MeTrfase_FtsJ_dom"/>
</dbReference>
<evidence type="ECO:0000259" key="4">
    <source>
        <dbReference type="PROSITE" id="PS51613"/>
    </source>
</evidence>
<dbReference type="GO" id="GO:0003676">
    <property type="term" value="F:nucleic acid binding"/>
    <property type="evidence" value="ECO:0007669"/>
    <property type="project" value="UniProtKB-UniRule"/>
</dbReference>
<dbReference type="GO" id="GO:0005634">
    <property type="term" value="C:nucleus"/>
    <property type="evidence" value="ECO:0007669"/>
    <property type="project" value="UniProtKB-SubCell"/>
</dbReference>
<protein>
    <recommendedName>
        <fullName evidence="1">Cap-specific mRNA (nucleoside-2'-O-)-methyltransferase 1</fullName>
        <ecNumber evidence="1">2.1.1.57</ecNumber>
    </recommendedName>
    <alternativeName>
        <fullName evidence="1">Cap1 2'O-ribose methyltransferase 1</fullName>
    </alternativeName>
</protein>
<comment type="caution">
    <text evidence="5">The sequence shown here is derived from an EMBL/GenBank/DDBJ whole genome shotgun (WGS) entry which is preliminary data.</text>
</comment>
<keyword evidence="1" id="KW-0506">mRNA capping</keyword>
<dbReference type="AlphaFoldDB" id="A0A9Q0RVC2"/>
<dbReference type="InterPro" id="IPR025816">
    <property type="entry name" value="RrmJ-type_MeTrfase"/>
</dbReference>
<comment type="function">
    <text evidence="1">S-adenosyl-L-methionine-dependent methyltransferase that mediates RNA cap1 2'-O-ribose methylation to the 5'-cap structure of RNAs. Methylates the ribose of the first nucleotide of a m(7)GpppG-capped mRNA to produce m(7)GpppNmp (cap1).</text>
</comment>
<evidence type="ECO:0000313" key="6">
    <source>
        <dbReference type="Proteomes" id="UP001151699"/>
    </source>
</evidence>
<feature type="domain" description="G-patch" evidence="3">
    <location>
        <begin position="49"/>
        <end position="95"/>
    </location>
</feature>
<comment type="subcellular location">
    <subcellularLocation>
        <location evidence="1">Nucleus</location>
    </subcellularLocation>
</comment>
<dbReference type="GO" id="GO:0006370">
    <property type="term" value="P:7-methylguanosine mRNA capping"/>
    <property type="evidence" value="ECO:0007669"/>
    <property type="project" value="UniProtKB-UniRule"/>
</dbReference>
<name>A0A9Q0RVC2_9DIPT</name>
<keyword evidence="1" id="KW-0949">S-adenosyl-L-methionine</keyword>
<dbReference type="GO" id="GO:0005737">
    <property type="term" value="C:cytoplasm"/>
    <property type="evidence" value="ECO:0007669"/>
    <property type="project" value="TreeGrafter"/>
</dbReference>
<dbReference type="InterPro" id="IPR000467">
    <property type="entry name" value="G_patch_dom"/>
</dbReference>
<dbReference type="EC" id="2.1.1.57" evidence="1"/>
<keyword evidence="6" id="KW-1185">Reference proteome</keyword>
<dbReference type="InterPro" id="IPR029063">
    <property type="entry name" value="SAM-dependent_MTases_sf"/>
</dbReference>
<dbReference type="SUPFAM" id="SSF53335">
    <property type="entry name" value="S-adenosyl-L-methionine-dependent methyltransferases"/>
    <property type="match status" value="1"/>
</dbReference>
<dbReference type="SMART" id="SM00443">
    <property type="entry name" value="G_patch"/>
    <property type="match status" value="1"/>
</dbReference>
<evidence type="ECO:0000256" key="2">
    <source>
        <dbReference type="SAM" id="MobiDB-lite"/>
    </source>
</evidence>
<dbReference type="EMBL" id="WJQU01002138">
    <property type="protein sequence ID" value="KAJ6633201.1"/>
    <property type="molecule type" value="Genomic_DNA"/>
</dbReference>
<accession>A0A9Q0RVC2</accession>
<evidence type="ECO:0000256" key="1">
    <source>
        <dbReference type="RuleBase" id="RU368012"/>
    </source>
</evidence>
<gene>
    <name evidence="5" type="primary">Cmtr1</name>
    <name evidence="5" type="ORF">Bhyg_15498</name>
</gene>
<organism evidence="5 6">
    <name type="scientific">Pseudolycoriella hygida</name>
    <dbReference type="NCBI Taxonomy" id="35572"/>
    <lineage>
        <taxon>Eukaryota</taxon>
        <taxon>Metazoa</taxon>
        <taxon>Ecdysozoa</taxon>
        <taxon>Arthropoda</taxon>
        <taxon>Hexapoda</taxon>
        <taxon>Insecta</taxon>
        <taxon>Pterygota</taxon>
        <taxon>Neoptera</taxon>
        <taxon>Endopterygota</taxon>
        <taxon>Diptera</taxon>
        <taxon>Nematocera</taxon>
        <taxon>Sciaroidea</taxon>
        <taxon>Sciaridae</taxon>
        <taxon>Pseudolycoriella</taxon>
    </lineage>
</organism>
<keyword evidence="1" id="KW-0507">mRNA processing</keyword>
<dbReference type="PROSITE" id="PS51613">
    <property type="entry name" value="SAM_MT_RRMJ"/>
    <property type="match status" value="1"/>
</dbReference>
<dbReference type="Proteomes" id="UP001151699">
    <property type="component" value="Unassembled WGS sequence"/>
</dbReference>